<sequence>MAIPPPQAAELMGLFDLLTGASEFDEKSLTTTIVPTEKNSKDDENRTSPITGWEVALFSDSERYDENVIAEIKSKEFLRVQSSCQIVWMVLSNVENLNKWSTGGLPKLSLISGSYILTSKEGWQWGGLGIGLALFVPTKGETSIKE</sequence>
<dbReference type="Proteomes" id="UP000053555">
    <property type="component" value="Unassembled WGS sequence"/>
</dbReference>
<evidence type="ECO:0000313" key="1">
    <source>
        <dbReference type="EMBL" id="KHN24185.1"/>
    </source>
</evidence>
<organism evidence="1">
    <name type="scientific">Glycine soja</name>
    <name type="common">Wild soybean</name>
    <dbReference type="NCBI Taxonomy" id="3848"/>
    <lineage>
        <taxon>Eukaryota</taxon>
        <taxon>Viridiplantae</taxon>
        <taxon>Streptophyta</taxon>
        <taxon>Embryophyta</taxon>
        <taxon>Tracheophyta</taxon>
        <taxon>Spermatophyta</taxon>
        <taxon>Magnoliopsida</taxon>
        <taxon>eudicotyledons</taxon>
        <taxon>Gunneridae</taxon>
        <taxon>Pentapetalae</taxon>
        <taxon>rosids</taxon>
        <taxon>fabids</taxon>
        <taxon>Fabales</taxon>
        <taxon>Fabaceae</taxon>
        <taxon>Papilionoideae</taxon>
        <taxon>50 kb inversion clade</taxon>
        <taxon>NPAAA clade</taxon>
        <taxon>indigoferoid/millettioid clade</taxon>
        <taxon>Phaseoleae</taxon>
        <taxon>Glycine</taxon>
        <taxon>Glycine subgen. Soja</taxon>
    </lineage>
</organism>
<dbReference type="AlphaFoldDB" id="A0A0B2QS33"/>
<reference evidence="1" key="1">
    <citation type="submission" date="2014-07" db="EMBL/GenBank/DDBJ databases">
        <title>Identification of a novel salt tolerance gene in wild soybean by whole-genome sequencing.</title>
        <authorList>
            <person name="Lam H.-M."/>
            <person name="Qi X."/>
            <person name="Li M.-W."/>
            <person name="Liu X."/>
            <person name="Xie M."/>
            <person name="Ni M."/>
            <person name="Xu X."/>
        </authorList>
    </citation>
    <scope>NUCLEOTIDE SEQUENCE [LARGE SCALE GENOMIC DNA]</scope>
    <source>
        <tissue evidence="1">Root</tissue>
    </source>
</reference>
<name>A0A0B2QS33_GLYSO</name>
<proteinExistence type="predicted"/>
<dbReference type="EMBL" id="KN655671">
    <property type="protein sequence ID" value="KHN24185.1"/>
    <property type="molecule type" value="Genomic_DNA"/>
</dbReference>
<gene>
    <name evidence="1" type="ORF">glysoja_042002</name>
</gene>
<protein>
    <submittedName>
        <fullName evidence="1">Uncharacterized protein</fullName>
    </submittedName>
</protein>
<accession>A0A0B2QS33</accession>